<organism evidence="2 3">
    <name type="scientific">Salisediminibacterium halotolerans</name>
    <dbReference type="NCBI Taxonomy" id="517425"/>
    <lineage>
        <taxon>Bacteria</taxon>
        <taxon>Bacillati</taxon>
        <taxon>Bacillota</taxon>
        <taxon>Bacilli</taxon>
        <taxon>Bacillales</taxon>
        <taxon>Bacillaceae</taxon>
        <taxon>Salisediminibacterium</taxon>
    </lineage>
</organism>
<dbReference type="RefSeq" id="WP_093071687.1">
    <property type="nucleotide sequence ID" value="NZ_BJVE01000068.1"/>
</dbReference>
<comment type="caution">
    <text evidence="2">The sequence shown here is derived from an EMBL/GenBank/DDBJ whole genome shotgun (WGS) entry which is preliminary data.</text>
</comment>
<keyword evidence="3" id="KW-1185">Reference proteome</keyword>
<dbReference type="AlphaFoldDB" id="A0A1H9PR92"/>
<dbReference type="InterPro" id="IPR019241">
    <property type="entry name" value="DUF2197"/>
</dbReference>
<dbReference type="Pfam" id="PF09963">
    <property type="entry name" value="DUF2197"/>
    <property type="match status" value="1"/>
</dbReference>
<dbReference type="Proteomes" id="UP000199318">
    <property type="component" value="Unassembled WGS sequence"/>
</dbReference>
<reference evidence="3" key="1">
    <citation type="submission" date="2016-10" db="EMBL/GenBank/DDBJ databases">
        <authorList>
            <person name="de Groot N.N."/>
        </authorList>
    </citation>
    <scope>NUCLEOTIDE SEQUENCE [LARGE SCALE GENOMIC DNA]</scope>
    <source>
        <strain evidence="3">10nlg</strain>
    </source>
</reference>
<dbReference type="STRING" id="1464123.SAMN05444126_1026"/>
<protein>
    <submittedName>
        <fullName evidence="2">Uncharacterized protein YlaI</fullName>
    </submittedName>
</protein>
<name>A0A1H9PR92_9BACI</name>
<evidence type="ECO:0000313" key="3">
    <source>
        <dbReference type="Proteomes" id="UP000199318"/>
    </source>
</evidence>
<feature type="region of interest" description="Disordered" evidence="1">
    <location>
        <begin position="48"/>
        <end position="67"/>
    </location>
</feature>
<accession>A0A1H9PR92</accession>
<dbReference type="EMBL" id="FOGV01000002">
    <property type="protein sequence ID" value="SER50704.1"/>
    <property type="molecule type" value="Genomic_DNA"/>
</dbReference>
<dbReference type="OrthoDB" id="2989868at2"/>
<gene>
    <name evidence="2" type="ORF">SAMN05444126_1026</name>
</gene>
<feature type="compositionally biased region" description="Basic and acidic residues" evidence="1">
    <location>
        <begin position="54"/>
        <end position="67"/>
    </location>
</feature>
<evidence type="ECO:0000256" key="1">
    <source>
        <dbReference type="SAM" id="MobiDB-lite"/>
    </source>
</evidence>
<proteinExistence type="predicted"/>
<evidence type="ECO:0000313" key="2">
    <source>
        <dbReference type="EMBL" id="SER50704.1"/>
    </source>
</evidence>
<sequence length="67" mass="8024">MKVKCVLCDKVESIDPQLPIAKKLRNRPIHTYMCENCYDRIKKRTETRINSGEFRQHAPQEEKDDYI</sequence>